<comment type="function">
    <text evidence="3">Might act as an E3 ubiquitin-protein ligase, or as part of E3 complex, which accepts ubiquitin from specific E2 ubiquitin-conjugating enzymes and then transfers it to substrates.</text>
</comment>
<proteinExistence type="inferred from homology"/>
<dbReference type="Pfam" id="PF01485">
    <property type="entry name" value="IBR"/>
    <property type="match status" value="1"/>
</dbReference>
<feature type="domain" description="RING-type" evidence="15">
    <location>
        <begin position="35"/>
        <end position="237"/>
    </location>
</feature>
<dbReference type="SMART" id="SM00184">
    <property type="entry name" value="RING"/>
    <property type="match status" value="2"/>
</dbReference>
<evidence type="ECO:0000256" key="2">
    <source>
        <dbReference type="ARBA" id="ARBA00001947"/>
    </source>
</evidence>
<dbReference type="OMA" id="ICFERYE"/>
<feature type="compositionally biased region" description="Acidic residues" evidence="13">
    <location>
        <begin position="238"/>
        <end position="247"/>
    </location>
</feature>
<dbReference type="EMBL" id="JAHRHJ020000006">
    <property type="protein sequence ID" value="KAH9310828.1"/>
    <property type="molecule type" value="Genomic_DNA"/>
</dbReference>
<dbReference type="SMART" id="SM00647">
    <property type="entry name" value="IBR"/>
    <property type="match status" value="2"/>
</dbReference>
<evidence type="ECO:0000256" key="5">
    <source>
        <dbReference type="ARBA" id="ARBA00012251"/>
    </source>
</evidence>
<dbReference type="SUPFAM" id="SSF57850">
    <property type="entry name" value="RING/U-box"/>
    <property type="match status" value="3"/>
</dbReference>
<comment type="caution">
    <text evidence="16">The sequence shown here is derived from an EMBL/GenBank/DDBJ whole genome shotgun (WGS) entry which is preliminary data.</text>
</comment>
<dbReference type="GO" id="GO:0016567">
    <property type="term" value="P:protein ubiquitination"/>
    <property type="evidence" value="ECO:0007669"/>
    <property type="project" value="InterPro"/>
</dbReference>
<dbReference type="PROSITE" id="PS00518">
    <property type="entry name" value="ZF_RING_1"/>
    <property type="match status" value="1"/>
</dbReference>
<evidence type="ECO:0000259" key="14">
    <source>
        <dbReference type="PROSITE" id="PS50089"/>
    </source>
</evidence>
<dbReference type="InterPro" id="IPR044066">
    <property type="entry name" value="TRIAD_supradom"/>
</dbReference>
<dbReference type="EC" id="2.3.2.31" evidence="5"/>
<reference evidence="16 17" key="1">
    <citation type="journal article" date="2021" name="Nat. Plants">
        <title>The Taxus genome provides insights into paclitaxel biosynthesis.</title>
        <authorList>
            <person name="Xiong X."/>
            <person name="Gou J."/>
            <person name="Liao Q."/>
            <person name="Li Y."/>
            <person name="Zhou Q."/>
            <person name="Bi G."/>
            <person name="Li C."/>
            <person name="Du R."/>
            <person name="Wang X."/>
            <person name="Sun T."/>
            <person name="Guo L."/>
            <person name="Liang H."/>
            <person name="Lu P."/>
            <person name="Wu Y."/>
            <person name="Zhang Z."/>
            <person name="Ro D.K."/>
            <person name="Shang Y."/>
            <person name="Huang S."/>
            <person name="Yan J."/>
        </authorList>
    </citation>
    <scope>NUCLEOTIDE SEQUENCE [LARGE SCALE GENOMIC DNA]</scope>
    <source>
        <strain evidence="16">Ta-2019</strain>
    </source>
</reference>
<dbReference type="InterPro" id="IPR013083">
    <property type="entry name" value="Znf_RING/FYVE/PHD"/>
</dbReference>
<dbReference type="InterPro" id="IPR002867">
    <property type="entry name" value="IBR_dom"/>
</dbReference>
<evidence type="ECO:0000256" key="1">
    <source>
        <dbReference type="ARBA" id="ARBA00001798"/>
    </source>
</evidence>
<evidence type="ECO:0000256" key="8">
    <source>
        <dbReference type="ARBA" id="ARBA00022737"/>
    </source>
</evidence>
<feature type="region of interest" description="Disordered" evidence="13">
    <location>
        <begin position="227"/>
        <end position="247"/>
    </location>
</feature>
<comment type="similarity">
    <text evidence="4">Belongs to the RBR family. Ariadne subfamily.</text>
</comment>
<evidence type="ECO:0000256" key="6">
    <source>
        <dbReference type="ARBA" id="ARBA00022679"/>
    </source>
</evidence>
<dbReference type="PROSITE" id="PS51873">
    <property type="entry name" value="TRIAD"/>
    <property type="match status" value="1"/>
</dbReference>
<evidence type="ECO:0000256" key="9">
    <source>
        <dbReference type="ARBA" id="ARBA00022771"/>
    </source>
</evidence>
<dbReference type="GO" id="GO:0061630">
    <property type="term" value="F:ubiquitin protein ligase activity"/>
    <property type="evidence" value="ECO:0007669"/>
    <property type="project" value="UniProtKB-EC"/>
</dbReference>
<dbReference type="InterPro" id="IPR001841">
    <property type="entry name" value="Znf_RING"/>
</dbReference>
<keyword evidence="11" id="KW-0862">Zinc</keyword>
<evidence type="ECO:0000256" key="11">
    <source>
        <dbReference type="ARBA" id="ARBA00022833"/>
    </source>
</evidence>
<protein>
    <recommendedName>
        <fullName evidence="5">RBR-type E3 ubiquitin transferase</fullName>
        <ecNumber evidence="5">2.3.2.31</ecNumber>
    </recommendedName>
</protein>
<keyword evidence="8" id="KW-0677">Repeat</keyword>
<evidence type="ECO:0000313" key="16">
    <source>
        <dbReference type="EMBL" id="KAH9310828.1"/>
    </source>
</evidence>
<comment type="cofactor">
    <cofactor evidence="2">
        <name>Zn(2+)</name>
        <dbReference type="ChEBI" id="CHEBI:29105"/>
    </cofactor>
</comment>
<dbReference type="GO" id="GO:0008270">
    <property type="term" value="F:zinc ion binding"/>
    <property type="evidence" value="ECO:0007669"/>
    <property type="project" value="UniProtKB-KW"/>
</dbReference>
<dbReference type="Gene3D" id="3.30.40.10">
    <property type="entry name" value="Zinc/RING finger domain, C3HC4 (zinc finger)"/>
    <property type="match status" value="1"/>
</dbReference>
<keyword evidence="6" id="KW-0808">Transferase</keyword>
<evidence type="ECO:0000313" key="17">
    <source>
        <dbReference type="Proteomes" id="UP000824469"/>
    </source>
</evidence>
<dbReference type="InterPro" id="IPR017907">
    <property type="entry name" value="Znf_RING_CS"/>
</dbReference>
<gene>
    <name evidence="16" type="ORF">KI387_025863</name>
</gene>
<dbReference type="PROSITE" id="PS50089">
    <property type="entry name" value="ZF_RING_2"/>
    <property type="match status" value="1"/>
</dbReference>
<evidence type="ECO:0000259" key="15">
    <source>
        <dbReference type="PROSITE" id="PS51873"/>
    </source>
</evidence>
<dbReference type="PANTHER" id="PTHR11685">
    <property type="entry name" value="RBR FAMILY RING FINGER AND IBR DOMAIN-CONTAINING"/>
    <property type="match status" value="1"/>
</dbReference>
<feature type="domain" description="RING-type" evidence="14">
    <location>
        <begin position="39"/>
        <end position="85"/>
    </location>
</feature>
<evidence type="ECO:0000256" key="7">
    <source>
        <dbReference type="ARBA" id="ARBA00022723"/>
    </source>
</evidence>
<evidence type="ECO:0000256" key="3">
    <source>
        <dbReference type="ARBA" id="ARBA00003976"/>
    </source>
</evidence>
<keyword evidence="17" id="KW-1185">Reference proteome</keyword>
<organism evidence="16 17">
    <name type="scientific">Taxus chinensis</name>
    <name type="common">Chinese yew</name>
    <name type="synonym">Taxus wallichiana var. chinensis</name>
    <dbReference type="NCBI Taxonomy" id="29808"/>
    <lineage>
        <taxon>Eukaryota</taxon>
        <taxon>Viridiplantae</taxon>
        <taxon>Streptophyta</taxon>
        <taxon>Embryophyta</taxon>
        <taxon>Tracheophyta</taxon>
        <taxon>Spermatophyta</taxon>
        <taxon>Pinopsida</taxon>
        <taxon>Pinidae</taxon>
        <taxon>Conifers II</taxon>
        <taxon>Cupressales</taxon>
        <taxon>Taxaceae</taxon>
        <taxon>Taxus</taxon>
    </lineage>
</organism>
<sequence length="247" mass="28310">MKKKGIHGEFITLITSDYNDIAERLTRAGTMVRNATDMCPICMDNKSTGEMFEFRECQHRYCYGCLTKFIESKLADSSVPACPHDGCESTLMPQDCQKFLGYKLMEIFKQFLEIADDNVVYCPYQDCSEIMMKTKTLKHHSTNSIRCTHCSRFLCIDCRVPWHEGMSCGDYEQSSDIHLLAGKHGWRWCKECKQMMERTDGCSKMACSCGSVFCYRCGERCKDCHCESSSEGSHNTETDDEANDNEF</sequence>
<dbReference type="CDD" id="cd22582">
    <property type="entry name" value="BRcat_RBR_unk"/>
    <property type="match status" value="1"/>
</dbReference>
<evidence type="ECO:0000256" key="13">
    <source>
        <dbReference type="SAM" id="MobiDB-lite"/>
    </source>
</evidence>
<evidence type="ECO:0000256" key="10">
    <source>
        <dbReference type="ARBA" id="ARBA00022786"/>
    </source>
</evidence>
<dbReference type="InterPro" id="IPR018957">
    <property type="entry name" value="Znf_C3HC4_RING-type"/>
</dbReference>
<evidence type="ECO:0000256" key="12">
    <source>
        <dbReference type="PROSITE-ProRule" id="PRU00175"/>
    </source>
</evidence>
<comment type="catalytic activity">
    <reaction evidence="1">
        <text>[E2 ubiquitin-conjugating enzyme]-S-ubiquitinyl-L-cysteine + [acceptor protein]-L-lysine = [E2 ubiquitin-conjugating enzyme]-L-cysteine + [acceptor protein]-N(6)-ubiquitinyl-L-lysine.</text>
        <dbReference type="EC" id="2.3.2.31"/>
    </reaction>
</comment>
<keyword evidence="7" id="KW-0479">Metal-binding</keyword>
<dbReference type="Proteomes" id="UP000824469">
    <property type="component" value="Unassembled WGS sequence"/>
</dbReference>
<keyword evidence="10" id="KW-0833">Ubl conjugation pathway</keyword>
<dbReference type="Pfam" id="PF00097">
    <property type="entry name" value="zf-C3HC4"/>
    <property type="match status" value="1"/>
</dbReference>
<dbReference type="FunFam" id="3.30.40.10:FF:000230">
    <property type="entry name" value="RBR-type E3 ubiquitin transferase"/>
    <property type="match status" value="1"/>
</dbReference>
<dbReference type="AlphaFoldDB" id="A0AA38FXF1"/>
<dbReference type="Gene3D" id="1.20.120.1750">
    <property type="match status" value="1"/>
</dbReference>
<evidence type="ECO:0000256" key="4">
    <source>
        <dbReference type="ARBA" id="ARBA00005884"/>
    </source>
</evidence>
<name>A0AA38FXF1_TAXCH</name>
<keyword evidence="9 12" id="KW-0863">Zinc-finger</keyword>
<dbReference type="InterPro" id="IPR031127">
    <property type="entry name" value="E3_UB_ligase_RBR"/>
</dbReference>
<accession>A0AA38FXF1</accession>